<name>A0AAD8Q2R8_9PEZI</name>
<protein>
    <submittedName>
        <fullName evidence="2">Uncharacterized protein</fullName>
    </submittedName>
</protein>
<keyword evidence="3" id="KW-1185">Reference proteome</keyword>
<organism evidence="2 3">
    <name type="scientific">Colletotrichum navitas</name>
    <dbReference type="NCBI Taxonomy" id="681940"/>
    <lineage>
        <taxon>Eukaryota</taxon>
        <taxon>Fungi</taxon>
        <taxon>Dikarya</taxon>
        <taxon>Ascomycota</taxon>
        <taxon>Pezizomycotina</taxon>
        <taxon>Sordariomycetes</taxon>
        <taxon>Hypocreomycetidae</taxon>
        <taxon>Glomerellales</taxon>
        <taxon>Glomerellaceae</taxon>
        <taxon>Colletotrichum</taxon>
        <taxon>Colletotrichum graminicola species complex</taxon>
    </lineage>
</organism>
<feature type="transmembrane region" description="Helical" evidence="1">
    <location>
        <begin position="36"/>
        <end position="61"/>
    </location>
</feature>
<comment type="caution">
    <text evidence="2">The sequence shown here is derived from an EMBL/GenBank/DDBJ whole genome shotgun (WGS) entry which is preliminary data.</text>
</comment>
<dbReference type="AlphaFoldDB" id="A0AAD8Q2R8"/>
<evidence type="ECO:0000256" key="1">
    <source>
        <dbReference type="SAM" id="Phobius"/>
    </source>
</evidence>
<accession>A0AAD8Q2R8</accession>
<dbReference type="RefSeq" id="XP_060415945.1">
    <property type="nucleotide sequence ID" value="XM_060550815.1"/>
</dbReference>
<evidence type="ECO:0000313" key="3">
    <source>
        <dbReference type="Proteomes" id="UP001230504"/>
    </source>
</evidence>
<dbReference type="Proteomes" id="UP001230504">
    <property type="component" value="Unassembled WGS sequence"/>
</dbReference>
<proteinExistence type="predicted"/>
<keyword evidence="1" id="KW-0472">Membrane</keyword>
<sequence length="172" mass="19587">MWAYAAIGLLIRERTRDEHDQHHDMHRSRYQLPIPCNLACTSIFLANLFLVIFPCLMLVILSRIPCLLCHRLLVADTVPQGTRLADLEVNGDSGNNNAKEHALLEEGPALTGTDLQRGVLVGVACRPFAIAEFACRARGRSHQQTTYDSFCSFWCKVIKRQRLYGTWMCRVW</sequence>
<reference evidence="2" key="1">
    <citation type="submission" date="2021-06" db="EMBL/GenBank/DDBJ databases">
        <title>Comparative genomics, transcriptomics and evolutionary studies reveal genomic signatures of adaptation to plant cell wall in hemibiotrophic fungi.</title>
        <authorList>
            <consortium name="DOE Joint Genome Institute"/>
            <person name="Baroncelli R."/>
            <person name="Diaz J.F."/>
            <person name="Benocci T."/>
            <person name="Peng M."/>
            <person name="Battaglia E."/>
            <person name="Haridas S."/>
            <person name="Andreopoulos W."/>
            <person name="Labutti K."/>
            <person name="Pangilinan J."/>
            <person name="Floch G.L."/>
            <person name="Makela M.R."/>
            <person name="Henrissat B."/>
            <person name="Grigoriev I.V."/>
            <person name="Crouch J.A."/>
            <person name="De Vries R.P."/>
            <person name="Sukno S.A."/>
            <person name="Thon M.R."/>
        </authorList>
    </citation>
    <scope>NUCLEOTIDE SEQUENCE</scope>
    <source>
        <strain evidence="2">CBS 125086</strain>
    </source>
</reference>
<gene>
    <name evidence="2" type="ORF">LY79DRAFT_127105</name>
</gene>
<keyword evidence="1" id="KW-0812">Transmembrane</keyword>
<dbReference type="EMBL" id="JAHLJV010000018">
    <property type="protein sequence ID" value="KAK1594826.1"/>
    <property type="molecule type" value="Genomic_DNA"/>
</dbReference>
<evidence type="ECO:0000313" key="2">
    <source>
        <dbReference type="EMBL" id="KAK1594826.1"/>
    </source>
</evidence>
<keyword evidence="1" id="KW-1133">Transmembrane helix</keyword>
<dbReference type="GeneID" id="85435055"/>